<protein>
    <submittedName>
        <fullName evidence="1">Exo-alpha-sialidase</fullName>
    </submittedName>
</protein>
<dbReference type="SUPFAM" id="SSF110296">
    <property type="entry name" value="Oligoxyloglucan reducing end-specific cellobiohydrolase"/>
    <property type="match status" value="1"/>
</dbReference>
<dbReference type="Proteomes" id="UP001501257">
    <property type="component" value="Unassembled WGS sequence"/>
</dbReference>
<gene>
    <name evidence="1" type="ORF">GCM10025778_05570</name>
</gene>
<keyword evidence="2" id="KW-1185">Reference proteome</keyword>
<dbReference type="Gene3D" id="2.130.10.10">
    <property type="entry name" value="YVTN repeat-like/Quinoprotein amine dehydrogenase"/>
    <property type="match status" value="1"/>
</dbReference>
<dbReference type="InterPro" id="IPR015943">
    <property type="entry name" value="WD40/YVTN_repeat-like_dom_sf"/>
</dbReference>
<dbReference type="CDD" id="cd15482">
    <property type="entry name" value="Sialidase_non-viral"/>
    <property type="match status" value="1"/>
</dbReference>
<evidence type="ECO:0000313" key="1">
    <source>
        <dbReference type="EMBL" id="GAA5226027.1"/>
    </source>
</evidence>
<sequence length="369" mass="40179">MDTEPRTILAIGTKKGLWLAESTDREDWTLNGPHFLNLEVSSVAIDTREGRTRILAGVNDWHWGPSVLYSDDLGATWSEPEAGAIKFPTDTDTALARIWHLRPDTADRPGVVWAGCEPISVFKSTDSGEHFELNRGLWDHPHRSQWGAGFGGAAVHSIVPHAQDENTIHAAMSTGGVYRSTDGGKKWDPRNNGISAYFMPDPLPEFGQCVHHITADAADANRLYAQNHHGVYRSDDSGDHWTSIAKGLPSDFGFVFLSHPRTGGTVWTIPLKADSQRIPVDGRLSAFRSTDAGESWSEQHEGLPDVDYNAVLRDAAAVDDHPGSVGVYFGTRGGEVFASNDEGAYFATVAERLPDVLSVRAGTLAGVRQ</sequence>
<dbReference type="EMBL" id="BAABLK010000009">
    <property type="protein sequence ID" value="GAA5226027.1"/>
    <property type="molecule type" value="Genomic_DNA"/>
</dbReference>
<name>A0ABP9TJZ4_9MICC</name>
<dbReference type="RefSeq" id="WP_210099325.1">
    <property type="nucleotide sequence ID" value="NZ_BAABLK010000009.1"/>
</dbReference>
<comment type="caution">
    <text evidence="1">The sequence shown here is derived from an EMBL/GenBank/DDBJ whole genome shotgun (WGS) entry which is preliminary data.</text>
</comment>
<reference evidence="2" key="1">
    <citation type="journal article" date="2019" name="Int. J. Syst. Evol. Microbiol.">
        <title>The Global Catalogue of Microorganisms (GCM) 10K type strain sequencing project: providing services to taxonomists for standard genome sequencing and annotation.</title>
        <authorList>
            <consortium name="The Broad Institute Genomics Platform"/>
            <consortium name="The Broad Institute Genome Sequencing Center for Infectious Disease"/>
            <person name="Wu L."/>
            <person name="Ma J."/>
        </authorList>
    </citation>
    <scope>NUCLEOTIDE SEQUENCE [LARGE SCALE GENOMIC DNA]</scope>
    <source>
        <strain evidence="2">JCM 18952</strain>
    </source>
</reference>
<dbReference type="PANTHER" id="PTHR43739">
    <property type="entry name" value="XYLOGLUCANASE (EUROFUNG)"/>
    <property type="match status" value="1"/>
</dbReference>
<dbReference type="PANTHER" id="PTHR43739:SF5">
    <property type="entry name" value="EXO-ALPHA-SIALIDASE"/>
    <property type="match status" value="1"/>
</dbReference>
<organism evidence="1 2">
    <name type="scientific">Paeniglutamicibacter antarcticus</name>
    <dbReference type="NCBI Taxonomy" id="494023"/>
    <lineage>
        <taxon>Bacteria</taxon>
        <taxon>Bacillati</taxon>
        <taxon>Actinomycetota</taxon>
        <taxon>Actinomycetes</taxon>
        <taxon>Micrococcales</taxon>
        <taxon>Micrococcaceae</taxon>
        <taxon>Paeniglutamicibacter</taxon>
    </lineage>
</organism>
<accession>A0ABP9TJZ4</accession>
<dbReference type="InterPro" id="IPR052025">
    <property type="entry name" value="Xyloglucanase_GH74"/>
</dbReference>
<evidence type="ECO:0000313" key="2">
    <source>
        <dbReference type="Proteomes" id="UP001501257"/>
    </source>
</evidence>
<proteinExistence type="predicted"/>